<dbReference type="HOGENOM" id="CLU_2493875_0_0_9"/>
<evidence type="ECO:0000313" key="2">
    <source>
        <dbReference type="EMBL" id="AAV42146.1"/>
    </source>
</evidence>
<gene>
    <name evidence="2" type="ordered locus">LBA0253</name>
</gene>
<dbReference type="RefSeq" id="WP_003548949.1">
    <property type="nucleotide sequence ID" value="NC_006814.3"/>
</dbReference>
<keyword evidence="3" id="KW-1185">Reference proteome</keyword>
<feature type="transmembrane region" description="Helical" evidence="1">
    <location>
        <begin position="59"/>
        <end position="80"/>
    </location>
</feature>
<dbReference type="AlphaFoldDB" id="Q5FMC8"/>
<evidence type="ECO:0000313" key="3">
    <source>
        <dbReference type="Proteomes" id="UP000006381"/>
    </source>
</evidence>
<evidence type="ECO:0000256" key="1">
    <source>
        <dbReference type="SAM" id="Phobius"/>
    </source>
</evidence>
<accession>Q5FMC8</accession>
<reference evidence="2 3" key="1">
    <citation type="journal article" date="2005" name="Proc. Natl. Acad. Sci. U.S.A.">
        <title>Complete genome sequence of the probiotic lactic acid bacterium Lactobacillus acidophilus NCFM.</title>
        <authorList>
            <person name="Altermann E."/>
            <person name="Russell W.M."/>
            <person name="Azcarate-Peril M.A."/>
            <person name="Barrangou R."/>
            <person name="Buck B.L."/>
            <person name="McAuliffe O."/>
            <person name="Souther N."/>
            <person name="Dobson A."/>
            <person name="Duong T."/>
            <person name="Callanan M."/>
            <person name="Lick S."/>
            <person name="Hamrick A."/>
            <person name="Cano R."/>
            <person name="Klaenhammer T.R."/>
        </authorList>
    </citation>
    <scope>NUCLEOTIDE SEQUENCE [LARGE SCALE GENOMIC DNA]</scope>
    <source>
        <strain evidence="3">ATCC 700396 / NCK56 / N2 / NCFM</strain>
    </source>
</reference>
<keyword evidence="1" id="KW-1133">Transmembrane helix</keyword>
<dbReference type="EMBL" id="CP000033">
    <property type="protein sequence ID" value="AAV42146.1"/>
    <property type="molecule type" value="Genomic_DNA"/>
</dbReference>
<protein>
    <submittedName>
        <fullName evidence="2">Putative multidrug resistance protein</fullName>
    </submittedName>
</protein>
<organism evidence="3">
    <name type="scientific">Lactobacillus acidophilus (strain ATCC 700396 / NCK56 / N2 / NCFM)</name>
    <dbReference type="NCBI Taxonomy" id="272621"/>
    <lineage>
        <taxon>Bacteria</taxon>
        <taxon>Bacillati</taxon>
        <taxon>Bacillota</taxon>
        <taxon>Bacilli</taxon>
        <taxon>Lactobacillales</taxon>
        <taxon>Lactobacillaceae</taxon>
        <taxon>Lactobacillus</taxon>
    </lineage>
</organism>
<keyword evidence="1" id="KW-0812">Transmembrane</keyword>
<name>Q5FMC8_LACAC</name>
<dbReference type="GeneID" id="93290642"/>
<dbReference type="KEGG" id="lac:LBA0253"/>
<proteinExistence type="predicted"/>
<keyword evidence="1" id="KW-0472">Membrane</keyword>
<dbReference type="Proteomes" id="UP000006381">
    <property type="component" value="Chromosome"/>
</dbReference>
<dbReference type="BioCyc" id="LACI272621:G1G49-244-MONOMER"/>
<sequence>MCYTLAPVYALNALPQRSVVSGNTIIVTMVQVANSFCTALAVTTKNVVQNQTSSVVSGYQWSFGTTILVTFIACLLILGIKNQAKQ</sequence>
<dbReference type="STRING" id="272621.LBA0253"/>